<accession>A0A133V7C4</accession>
<dbReference type="GO" id="GO:0004803">
    <property type="term" value="F:transposase activity"/>
    <property type="evidence" value="ECO:0007669"/>
    <property type="project" value="InterPro"/>
</dbReference>
<evidence type="ECO:0000259" key="2">
    <source>
        <dbReference type="Pfam" id="PF01609"/>
    </source>
</evidence>
<feature type="domain" description="Transposase InsH N-terminal" evidence="3">
    <location>
        <begin position="53"/>
        <end position="108"/>
    </location>
</feature>
<evidence type="ECO:0008006" key="6">
    <source>
        <dbReference type="Google" id="ProtNLM"/>
    </source>
</evidence>
<dbReference type="Pfam" id="PF01609">
    <property type="entry name" value="DDE_Tnp_1"/>
    <property type="match status" value="1"/>
</dbReference>
<evidence type="ECO:0000313" key="4">
    <source>
        <dbReference type="EMBL" id="KXB02307.1"/>
    </source>
</evidence>
<dbReference type="GO" id="GO:0006313">
    <property type="term" value="P:DNA transposition"/>
    <property type="evidence" value="ECO:0007669"/>
    <property type="project" value="InterPro"/>
</dbReference>
<dbReference type="InterPro" id="IPR008490">
    <property type="entry name" value="Transposase_InsH_N"/>
</dbReference>
<gene>
    <name evidence="4" type="ORF">AKJ44_00810</name>
</gene>
<reference evidence="4 5" key="1">
    <citation type="journal article" date="2016" name="Sci. Rep.">
        <title>Metabolic traits of an uncultured archaeal lineage -MSBL1- from brine pools of the Red Sea.</title>
        <authorList>
            <person name="Mwirichia R."/>
            <person name="Alam I."/>
            <person name="Rashid M."/>
            <person name="Vinu M."/>
            <person name="Ba-Alawi W."/>
            <person name="Anthony Kamau A."/>
            <person name="Kamanda Ngugi D."/>
            <person name="Goker M."/>
            <person name="Klenk H.P."/>
            <person name="Bajic V."/>
            <person name="Stingl U."/>
        </authorList>
    </citation>
    <scope>NUCLEOTIDE SEQUENCE [LARGE SCALE GENOMIC DNA]</scope>
    <source>
        <strain evidence="4">SCGC-AAA261F17</strain>
    </source>
</reference>
<sequence>MNKMKLMAKNIQQMRLDAFIKGLKNKEIKYVPKESSSSKIDWSKYDKAQVNELKDMIIFIKDVVDKAVVRLSLDEAGEGSRGRPPYPPEDLAKGILIQQYFGVSNRVAEGFVDLFKEKLGIEESFSYKTLERAYDYPHVAMILMEVFKMTQDPVKDKETKFSPDGTGIPNSIKGNWEKDSKSDEDGKGFTKMIAMLGTTNQLISAVRFPDNPYAHESPYFESLLEETAETYSAIDQISGDAAYLSRDNCDLVESVGGTPHFYLKEGITLKREGSWAWTDMLLDFMKDPQQWLRDFHSRSNVESGFSTFKRGFLAPLRKCIHRRRKAEAFARVCDYNLKRVSRLHHQEGLPVPWVAG</sequence>
<comment type="caution">
    <text evidence="4">The sequence shown here is derived from an EMBL/GenBank/DDBJ whole genome shotgun (WGS) entry which is preliminary data.</text>
</comment>
<evidence type="ECO:0000313" key="5">
    <source>
        <dbReference type="Proteomes" id="UP000070035"/>
    </source>
</evidence>
<feature type="region of interest" description="Disordered" evidence="1">
    <location>
        <begin position="157"/>
        <end position="183"/>
    </location>
</feature>
<dbReference type="Proteomes" id="UP000070035">
    <property type="component" value="Unassembled WGS sequence"/>
</dbReference>
<evidence type="ECO:0000256" key="1">
    <source>
        <dbReference type="SAM" id="MobiDB-lite"/>
    </source>
</evidence>
<dbReference type="AlphaFoldDB" id="A0A133V7C4"/>
<organism evidence="4 5">
    <name type="scientific">candidate division MSBL1 archaeon SCGC-AAA261F17</name>
    <dbReference type="NCBI Taxonomy" id="1698274"/>
    <lineage>
        <taxon>Archaea</taxon>
        <taxon>Methanobacteriati</taxon>
        <taxon>Methanobacteriota</taxon>
        <taxon>candidate division MSBL1</taxon>
    </lineage>
</organism>
<keyword evidence="5" id="KW-1185">Reference proteome</keyword>
<dbReference type="InterPro" id="IPR002559">
    <property type="entry name" value="Transposase_11"/>
</dbReference>
<dbReference type="Pfam" id="PF05598">
    <property type="entry name" value="DUF772"/>
    <property type="match status" value="1"/>
</dbReference>
<proteinExistence type="predicted"/>
<name>A0A133V7C4_9EURY</name>
<feature type="domain" description="Transposase IS4-like" evidence="2">
    <location>
        <begin position="164"/>
        <end position="329"/>
    </location>
</feature>
<dbReference type="EMBL" id="LHXY01000006">
    <property type="protein sequence ID" value="KXB02307.1"/>
    <property type="molecule type" value="Genomic_DNA"/>
</dbReference>
<protein>
    <recommendedName>
        <fullName evidence="6">Transposase IS4-like domain-containing protein</fullName>
    </recommendedName>
</protein>
<evidence type="ECO:0000259" key="3">
    <source>
        <dbReference type="Pfam" id="PF05598"/>
    </source>
</evidence>
<dbReference type="GO" id="GO:0003677">
    <property type="term" value="F:DNA binding"/>
    <property type="evidence" value="ECO:0007669"/>
    <property type="project" value="InterPro"/>
</dbReference>